<reference evidence="2" key="1">
    <citation type="submission" date="2016-11" db="UniProtKB">
        <authorList>
            <consortium name="WormBaseParasite"/>
        </authorList>
    </citation>
    <scope>IDENTIFICATION</scope>
</reference>
<evidence type="ECO:0000313" key="1">
    <source>
        <dbReference type="Proteomes" id="UP000095280"/>
    </source>
</evidence>
<dbReference type="WBParaSite" id="maker-unitig_21870-snap-gene-0.1-mRNA-1">
    <property type="protein sequence ID" value="maker-unitig_21870-snap-gene-0.1-mRNA-1"/>
    <property type="gene ID" value="maker-unitig_21870-snap-gene-0.1"/>
</dbReference>
<evidence type="ECO:0000313" key="2">
    <source>
        <dbReference type="WBParaSite" id="maker-unitig_21870-snap-gene-0.1-mRNA-1"/>
    </source>
</evidence>
<sequence length="131" mass="14751">DPNFYSSNLLYIGKAYLRAKRTVNYKGDTVDDKQATVVSSLSSDFHDCLLFDYCRWLLVLIDSCLTTESAADDEVVRLPRRQSHIRLCSPLLKSGPTPISALGFSDVRFSVFQGDARAVVFRGETNWVRVP</sequence>
<name>A0A1I8F5Z2_9PLAT</name>
<organism evidence="1 2">
    <name type="scientific">Macrostomum lignano</name>
    <dbReference type="NCBI Taxonomy" id="282301"/>
    <lineage>
        <taxon>Eukaryota</taxon>
        <taxon>Metazoa</taxon>
        <taxon>Spiralia</taxon>
        <taxon>Lophotrochozoa</taxon>
        <taxon>Platyhelminthes</taxon>
        <taxon>Rhabditophora</taxon>
        <taxon>Macrostomorpha</taxon>
        <taxon>Macrostomida</taxon>
        <taxon>Macrostomidae</taxon>
        <taxon>Macrostomum</taxon>
    </lineage>
</organism>
<protein>
    <submittedName>
        <fullName evidence="2">F-box protein</fullName>
    </submittedName>
</protein>
<proteinExistence type="predicted"/>
<dbReference type="Proteomes" id="UP000095280">
    <property type="component" value="Unplaced"/>
</dbReference>
<dbReference type="AlphaFoldDB" id="A0A1I8F5Z2"/>
<keyword evidence="1" id="KW-1185">Reference proteome</keyword>
<accession>A0A1I8F5Z2</accession>